<dbReference type="Proteomes" id="UP000287651">
    <property type="component" value="Unassembled WGS sequence"/>
</dbReference>
<sequence>MESAEAAAGAFIGEAPRELGRAGAAEAASGRVDTGRDTMGPAVASGFGHRPDTRAPVWTSLRPAPVAVHLDTNTRVAPARARAGGARQQPPAGEHGNPAPPPGSRGAMSGVCPDRDRDRGCFSLQDVSSF</sequence>
<feature type="compositionally biased region" description="Low complexity" evidence="1">
    <location>
        <begin position="21"/>
        <end position="31"/>
    </location>
</feature>
<feature type="compositionally biased region" description="Low complexity" evidence="1">
    <location>
        <begin position="77"/>
        <end position="93"/>
    </location>
</feature>
<accession>A0A426X935</accession>
<gene>
    <name evidence="2" type="ORF">B296_00053560</name>
</gene>
<proteinExistence type="predicted"/>
<comment type="caution">
    <text evidence="2">The sequence shown here is derived from an EMBL/GenBank/DDBJ whole genome shotgun (WGS) entry which is preliminary data.</text>
</comment>
<reference evidence="2 3" key="1">
    <citation type="journal article" date="2014" name="Agronomy (Basel)">
        <title>A Draft Genome Sequence for Ensete ventricosum, the Drought-Tolerant Tree Against Hunger.</title>
        <authorList>
            <person name="Harrison J."/>
            <person name="Moore K.A."/>
            <person name="Paszkiewicz K."/>
            <person name="Jones T."/>
            <person name="Grant M."/>
            <person name="Ambacheew D."/>
            <person name="Muzemil S."/>
            <person name="Studholme D.J."/>
        </authorList>
    </citation>
    <scope>NUCLEOTIDE SEQUENCE [LARGE SCALE GENOMIC DNA]</scope>
</reference>
<dbReference type="EMBL" id="AMZH03024220">
    <property type="protein sequence ID" value="RRT35986.1"/>
    <property type="molecule type" value="Genomic_DNA"/>
</dbReference>
<feature type="region of interest" description="Disordered" evidence="1">
    <location>
        <begin position="69"/>
        <end position="130"/>
    </location>
</feature>
<feature type="compositionally biased region" description="Low complexity" evidence="1">
    <location>
        <begin position="1"/>
        <end position="14"/>
    </location>
</feature>
<feature type="region of interest" description="Disordered" evidence="1">
    <location>
        <begin position="1"/>
        <end position="56"/>
    </location>
</feature>
<protein>
    <submittedName>
        <fullName evidence="2">Uncharacterized protein</fullName>
    </submittedName>
</protein>
<dbReference type="AlphaFoldDB" id="A0A426X935"/>
<evidence type="ECO:0000256" key="1">
    <source>
        <dbReference type="SAM" id="MobiDB-lite"/>
    </source>
</evidence>
<name>A0A426X935_ENSVE</name>
<evidence type="ECO:0000313" key="3">
    <source>
        <dbReference type="Proteomes" id="UP000287651"/>
    </source>
</evidence>
<organism evidence="2 3">
    <name type="scientific">Ensete ventricosum</name>
    <name type="common">Abyssinian banana</name>
    <name type="synonym">Musa ensete</name>
    <dbReference type="NCBI Taxonomy" id="4639"/>
    <lineage>
        <taxon>Eukaryota</taxon>
        <taxon>Viridiplantae</taxon>
        <taxon>Streptophyta</taxon>
        <taxon>Embryophyta</taxon>
        <taxon>Tracheophyta</taxon>
        <taxon>Spermatophyta</taxon>
        <taxon>Magnoliopsida</taxon>
        <taxon>Liliopsida</taxon>
        <taxon>Zingiberales</taxon>
        <taxon>Musaceae</taxon>
        <taxon>Ensete</taxon>
    </lineage>
</organism>
<evidence type="ECO:0000313" key="2">
    <source>
        <dbReference type="EMBL" id="RRT35986.1"/>
    </source>
</evidence>